<gene>
    <name evidence="1" type="ORF">MLD38_033185</name>
</gene>
<protein>
    <submittedName>
        <fullName evidence="1">Uncharacterized protein</fullName>
    </submittedName>
</protein>
<evidence type="ECO:0000313" key="1">
    <source>
        <dbReference type="EMBL" id="KAI4319605.1"/>
    </source>
</evidence>
<accession>A0ACB9M784</accession>
<name>A0ACB9M784_9MYRT</name>
<comment type="caution">
    <text evidence="1">The sequence shown here is derived from an EMBL/GenBank/DDBJ whole genome shotgun (WGS) entry which is preliminary data.</text>
</comment>
<dbReference type="Proteomes" id="UP001057402">
    <property type="component" value="Chromosome 10"/>
</dbReference>
<sequence>MIITGNLPPPKSPITGNVFFVFQMNVSECLSEHRNEQFFLLGDNTAKGPRPKLPFCRFGEIIEEEEGEREYVIPFSSIKTGDEEWRPKHVTSVVRIRFDHSPLK</sequence>
<dbReference type="EMBL" id="CM042889">
    <property type="protein sequence ID" value="KAI4319605.1"/>
    <property type="molecule type" value="Genomic_DNA"/>
</dbReference>
<organism evidence="1 2">
    <name type="scientific">Melastoma candidum</name>
    <dbReference type="NCBI Taxonomy" id="119954"/>
    <lineage>
        <taxon>Eukaryota</taxon>
        <taxon>Viridiplantae</taxon>
        <taxon>Streptophyta</taxon>
        <taxon>Embryophyta</taxon>
        <taxon>Tracheophyta</taxon>
        <taxon>Spermatophyta</taxon>
        <taxon>Magnoliopsida</taxon>
        <taxon>eudicotyledons</taxon>
        <taxon>Gunneridae</taxon>
        <taxon>Pentapetalae</taxon>
        <taxon>rosids</taxon>
        <taxon>malvids</taxon>
        <taxon>Myrtales</taxon>
        <taxon>Melastomataceae</taxon>
        <taxon>Melastomatoideae</taxon>
        <taxon>Melastomateae</taxon>
        <taxon>Melastoma</taxon>
    </lineage>
</organism>
<keyword evidence="2" id="KW-1185">Reference proteome</keyword>
<evidence type="ECO:0000313" key="2">
    <source>
        <dbReference type="Proteomes" id="UP001057402"/>
    </source>
</evidence>
<proteinExistence type="predicted"/>
<reference evidence="2" key="1">
    <citation type="journal article" date="2023" name="Front. Plant Sci.">
        <title>Chromosomal-level genome assembly of Melastoma candidum provides insights into trichome evolution.</title>
        <authorList>
            <person name="Zhong Y."/>
            <person name="Wu W."/>
            <person name="Sun C."/>
            <person name="Zou P."/>
            <person name="Liu Y."/>
            <person name="Dai S."/>
            <person name="Zhou R."/>
        </authorList>
    </citation>
    <scope>NUCLEOTIDE SEQUENCE [LARGE SCALE GENOMIC DNA]</scope>
</reference>